<sequence length="80" mass="9046">MFGDWPALRFPLVIFETLISSVNVSGVAHFLKCFLDPHELMLDFLAFVTGPFLLIFLRGLRALAFLTIERDCVSVVCINQ</sequence>
<gene>
    <name evidence="2" type="ORF">GDO81_021219</name>
</gene>
<keyword evidence="3" id="KW-1185">Reference proteome</keyword>
<comment type="caution">
    <text evidence="2">The sequence shown here is derived from an EMBL/GenBank/DDBJ whole genome shotgun (WGS) entry which is preliminary data.</text>
</comment>
<proteinExistence type="predicted"/>
<accession>A0AAV6YPY8</accession>
<organism evidence="2 3">
    <name type="scientific">Engystomops pustulosus</name>
    <name type="common">Tungara frog</name>
    <name type="synonym">Physalaemus pustulosus</name>
    <dbReference type="NCBI Taxonomy" id="76066"/>
    <lineage>
        <taxon>Eukaryota</taxon>
        <taxon>Metazoa</taxon>
        <taxon>Chordata</taxon>
        <taxon>Craniata</taxon>
        <taxon>Vertebrata</taxon>
        <taxon>Euteleostomi</taxon>
        <taxon>Amphibia</taxon>
        <taxon>Batrachia</taxon>
        <taxon>Anura</taxon>
        <taxon>Neobatrachia</taxon>
        <taxon>Hyloidea</taxon>
        <taxon>Leptodactylidae</taxon>
        <taxon>Leiuperinae</taxon>
        <taxon>Engystomops</taxon>
    </lineage>
</organism>
<evidence type="ECO:0000313" key="3">
    <source>
        <dbReference type="Proteomes" id="UP000824782"/>
    </source>
</evidence>
<feature type="transmembrane region" description="Helical" evidence="1">
    <location>
        <begin position="40"/>
        <end position="60"/>
    </location>
</feature>
<evidence type="ECO:0000256" key="1">
    <source>
        <dbReference type="SAM" id="Phobius"/>
    </source>
</evidence>
<protein>
    <submittedName>
        <fullName evidence="2">Uncharacterized protein</fullName>
    </submittedName>
</protein>
<keyword evidence="1" id="KW-0472">Membrane</keyword>
<evidence type="ECO:0000313" key="2">
    <source>
        <dbReference type="EMBL" id="KAG8539212.1"/>
    </source>
</evidence>
<keyword evidence="1" id="KW-1133">Transmembrane helix</keyword>
<dbReference type="AlphaFoldDB" id="A0AAV6YPY8"/>
<keyword evidence="1" id="KW-0812">Transmembrane</keyword>
<name>A0AAV6YPY8_ENGPU</name>
<dbReference type="EMBL" id="WNYA01015667">
    <property type="protein sequence ID" value="KAG8539212.1"/>
    <property type="molecule type" value="Genomic_DNA"/>
</dbReference>
<reference evidence="2" key="1">
    <citation type="thesis" date="2020" institute="ProQuest LLC" country="789 East Eisenhower Parkway, Ann Arbor, MI, USA">
        <title>Comparative Genomics and Chromosome Evolution.</title>
        <authorList>
            <person name="Mudd A.B."/>
        </authorList>
    </citation>
    <scope>NUCLEOTIDE SEQUENCE</scope>
    <source>
        <strain evidence="2">237g6f4</strain>
        <tissue evidence="2">Blood</tissue>
    </source>
</reference>
<dbReference type="Proteomes" id="UP000824782">
    <property type="component" value="Unassembled WGS sequence"/>
</dbReference>
<feature type="transmembrane region" description="Helical" evidence="1">
    <location>
        <begin position="7"/>
        <end position="28"/>
    </location>
</feature>